<evidence type="ECO:0008006" key="12">
    <source>
        <dbReference type="Google" id="ProtNLM"/>
    </source>
</evidence>
<keyword evidence="2" id="KW-0479">Metal-binding</keyword>
<feature type="domain" description="Plastocyanin-like" evidence="8">
    <location>
        <begin position="553"/>
        <end position="689"/>
    </location>
</feature>
<dbReference type="InterPro" id="IPR011706">
    <property type="entry name" value="Cu-oxidase_C"/>
</dbReference>
<dbReference type="GO" id="GO:0005507">
    <property type="term" value="F:copper ion binding"/>
    <property type="evidence" value="ECO:0007669"/>
    <property type="project" value="InterPro"/>
</dbReference>
<keyword evidence="5" id="KW-1133">Transmembrane helix</keyword>
<feature type="signal peptide" evidence="6">
    <location>
        <begin position="1"/>
        <end position="21"/>
    </location>
</feature>
<dbReference type="CDD" id="cd13858">
    <property type="entry name" value="CuRO_1_tcLCC2_insect_like"/>
    <property type="match status" value="1"/>
</dbReference>
<dbReference type="InterPro" id="IPR011707">
    <property type="entry name" value="Cu-oxidase-like_N"/>
</dbReference>
<evidence type="ECO:0000259" key="9">
    <source>
        <dbReference type="Pfam" id="PF07732"/>
    </source>
</evidence>
<dbReference type="Pfam" id="PF00394">
    <property type="entry name" value="Cu-oxidase"/>
    <property type="match status" value="1"/>
</dbReference>
<dbReference type="Gene3D" id="2.60.40.420">
    <property type="entry name" value="Cupredoxins - blue copper proteins"/>
    <property type="match status" value="3"/>
</dbReference>
<dbReference type="OrthoDB" id="2121828at2759"/>
<evidence type="ECO:0000256" key="1">
    <source>
        <dbReference type="ARBA" id="ARBA00010609"/>
    </source>
</evidence>
<evidence type="ECO:0000256" key="3">
    <source>
        <dbReference type="ARBA" id="ARBA00023002"/>
    </source>
</evidence>
<evidence type="ECO:0000259" key="8">
    <source>
        <dbReference type="Pfam" id="PF07731"/>
    </source>
</evidence>
<keyword evidence="11" id="KW-1185">Reference proteome</keyword>
<dbReference type="Pfam" id="PF07732">
    <property type="entry name" value="Cu-oxidase_3"/>
    <property type="match status" value="1"/>
</dbReference>
<evidence type="ECO:0000256" key="4">
    <source>
        <dbReference type="ARBA" id="ARBA00023008"/>
    </source>
</evidence>
<evidence type="ECO:0000313" key="11">
    <source>
        <dbReference type="Proteomes" id="UP000218231"/>
    </source>
</evidence>
<keyword evidence="5" id="KW-0812">Transmembrane</keyword>
<feature type="domain" description="Plastocyanin-like" evidence="9">
    <location>
        <begin position="111"/>
        <end position="218"/>
    </location>
</feature>
<dbReference type="GO" id="GO:0016491">
    <property type="term" value="F:oxidoreductase activity"/>
    <property type="evidence" value="ECO:0007669"/>
    <property type="project" value="UniProtKB-KW"/>
</dbReference>
<dbReference type="InterPro" id="IPR001117">
    <property type="entry name" value="Cu-oxidase_2nd"/>
</dbReference>
<dbReference type="FunFam" id="2.60.40.420:FF:000124">
    <property type="entry name" value="Laccase-10-like Protein"/>
    <property type="match status" value="1"/>
</dbReference>
<protein>
    <recommendedName>
        <fullName evidence="12">Plastocyanin-like domain-containing protein</fullName>
    </recommendedName>
</protein>
<gene>
    <name evidence="10" type="ORF">WR25_26602</name>
</gene>
<dbReference type="GO" id="GO:0005886">
    <property type="term" value="C:plasma membrane"/>
    <property type="evidence" value="ECO:0007669"/>
    <property type="project" value="TreeGrafter"/>
</dbReference>
<evidence type="ECO:0000256" key="2">
    <source>
        <dbReference type="ARBA" id="ARBA00022723"/>
    </source>
</evidence>
<name>A0A2A2LNE6_9BILA</name>
<dbReference type="Proteomes" id="UP000218231">
    <property type="component" value="Unassembled WGS sequence"/>
</dbReference>
<dbReference type="EMBL" id="LIAE01006556">
    <property type="protein sequence ID" value="PAV87640.1"/>
    <property type="molecule type" value="Genomic_DNA"/>
</dbReference>
<keyword evidence="6" id="KW-0732">Signal</keyword>
<keyword evidence="3" id="KW-0560">Oxidoreductase</keyword>
<sequence length="758" mass="86257">MGLRVGYRLLIFAILAKFSIGYQKYAQPIKLSQPEKDGTYAFDMVITRKLTMSFHNDNVYLHGTPVDYDPKTMQWSKRDPDQTVDCFANYAMNPNTNPQDASAMEDILTYDGLHKRVLAVNGISPGLPIVVPYNSSVLLRVRNKVLMDSLSIHVHGIDKHGMWFMDGVSYVQQCPIHSTNYFEYRFIADNKGTHWYHGHMQTDRGDGLYGSFIVVDPNDRSVPVDKTGKREIPSREYVVMIADWATEWSVNAWQNLDDKTLKWMYGFDNVTQCWQSTRIIDGSNVGGAVPISSILVNDKGWWNQDDMLNRPHNLPLERFSINENESVLLRVINGGVAQELMFYVEGHNMTIVGADGDEVVVPMPIDKLIIFPGERYDVLIHGLPNPTKKIYYIQMETLQYWNWNWTVSPTTYGFAFLEYENPSLPIDTTPPHVSDPTCTSTKLCTALNCPFEDYPFKNISCVPYNALRFPYPEQIDPEILQDKAFNSGFEEHFINMHYGSHMDNFRFQFPTGIPYYHSDNLDLISTNCSTVNCPKDAVKDDRNCRCFYYKKHKLGNIVQLTIYNMGNGGGMGTGYAHPIHIHGTHFYVMKVGWPTYNASGFIDKMNPDMACPGDTADCNLIGWADNSWNNGAVQGMNTKNPSRRDTITLPTGGYIVIRFRALNPGWWFAHCHLELHLMDGTGWAYKVGDDDQIYMPPDNFPKDCGVFKLDKLPDLRLPNGGTTPQSTGSPISLQLATIWCHFIICLLSIMLISHYQVH</sequence>
<organism evidence="10 11">
    <name type="scientific">Diploscapter pachys</name>
    <dbReference type="NCBI Taxonomy" id="2018661"/>
    <lineage>
        <taxon>Eukaryota</taxon>
        <taxon>Metazoa</taxon>
        <taxon>Ecdysozoa</taxon>
        <taxon>Nematoda</taxon>
        <taxon>Chromadorea</taxon>
        <taxon>Rhabditida</taxon>
        <taxon>Rhabditina</taxon>
        <taxon>Rhabditomorpha</taxon>
        <taxon>Rhabditoidea</taxon>
        <taxon>Rhabditidae</taxon>
        <taxon>Diploscapter</taxon>
    </lineage>
</organism>
<feature type="domain" description="Plastocyanin-like" evidence="7">
    <location>
        <begin position="267"/>
        <end position="421"/>
    </location>
</feature>
<dbReference type="InterPro" id="IPR008972">
    <property type="entry name" value="Cupredoxin"/>
</dbReference>
<reference evidence="10 11" key="1">
    <citation type="journal article" date="2017" name="Curr. Biol.">
        <title>Genome architecture and evolution of a unichromosomal asexual nematode.</title>
        <authorList>
            <person name="Fradin H."/>
            <person name="Zegar C."/>
            <person name="Gutwein M."/>
            <person name="Lucas J."/>
            <person name="Kovtun M."/>
            <person name="Corcoran D."/>
            <person name="Baugh L.R."/>
            <person name="Kiontke K."/>
            <person name="Gunsalus K."/>
            <person name="Fitch D.H."/>
            <person name="Piano F."/>
        </authorList>
    </citation>
    <scope>NUCLEOTIDE SEQUENCE [LARGE SCALE GENOMIC DNA]</scope>
    <source>
        <strain evidence="10">PF1309</strain>
    </source>
</reference>
<comment type="similarity">
    <text evidence="1">Belongs to the multicopper oxidase family.</text>
</comment>
<comment type="caution">
    <text evidence="10">The sequence shown here is derived from an EMBL/GenBank/DDBJ whole genome shotgun (WGS) entry which is preliminary data.</text>
</comment>
<dbReference type="PANTHER" id="PTHR11709:SF394">
    <property type="entry name" value="FI03373P-RELATED"/>
    <property type="match status" value="1"/>
</dbReference>
<dbReference type="Pfam" id="PF07731">
    <property type="entry name" value="Cu-oxidase_2"/>
    <property type="match status" value="1"/>
</dbReference>
<feature type="transmembrane region" description="Helical" evidence="5">
    <location>
        <begin position="731"/>
        <end position="752"/>
    </location>
</feature>
<proteinExistence type="inferred from homology"/>
<evidence type="ECO:0000313" key="10">
    <source>
        <dbReference type="EMBL" id="PAV87640.1"/>
    </source>
</evidence>
<dbReference type="CDD" id="cd13905">
    <property type="entry name" value="CuRO_3_tcLLC2_insect_like"/>
    <property type="match status" value="1"/>
</dbReference>
<evidence type="ECO:0000259" key="7">
    <source>
        <dbReference type="Pfam" id="PF00394"/>
    </source>
</evidence>
<dbReference type="SUPFAM" id="SSF49503">
    <property type="entry name" value="Cupredoxins"/>
    <property type="match status" value="3"/>
</dbReference>
<feature type="chain" id="PRO_5012087449" description="Plastocyanin-like domain-containing protein" evidence="6">
    <location>
        <begin position="22"/>
        <end position="758"/>
    </location>
</feature>
<evidence type="ECO:0000256" key="5">
    <source>
        <dbReference type="SAM" id="Phobius"/>
    </source>
</evidence>
<dbReference type="InterPro" id="IPR045087">
    <property type="entry name" value="Cu-oxidase_fam"/>
</dbReference>
<accession>A0A2A2LNE6</accession>
<dbReference type="AlphaFoldDB" id="A0A2A2LNE6"/>
<keyword evidence="5" id="KW-0472">Membrane</keyword>
<dbReference type="GO" id="GO:0006826">
    <property type="term" value="P:iron ion transport"/>
    <property type="evidence" value="ECO:0007669"/>
    <property type="project" value="TreeGrafter"/>
</dbReference>
<dbReference type="PANTHER" id="PTHR11709">
    <property type="entry name" value="MULTI-COPPER OXIDASE"/>
    <property type="match status" value="1"/>
</dbReference>
<dbReference type="STRING" id="2018661.A0A2A2LNE6"/>
<keyword evidence="4" id="KW-0186">Copper</keyword>
<evidence type="ECO:0000256" key="6">
    <source>
        <dbReference type="SAM" id="SignalP"/>
    </source>
</evidence>